<sequence length="39" mass="4090">MVRIGTVADIAYGVLYLALDESSFVTGSELVIDDGVTAQ</sequence>
<comment type="caution">
    <text evidence="1">The sequence shown here is derived from an EMBL/GenBank/DDBJ whole genome shotgun (WGS) entry which is preliminary data.</text>
</comment>
<dbReference type="AlphaFoldDB" id="W4L6L9"/>
<evidence type="ECO:0000313" key="2">
    <source>
        <dbReference type="Proteomes" id="UP000019141"/>
    </source>
</evidence>
<evidence type="ECO:0000313" key="1">
    <source>
        <dbReference type="EMBL" id="ETW93300.1"/>
    </source>
</evidence>
<keyword evidence="2" id="KW-1185">Reference proteome</keyword>
<gene>
    <name evidence="1" type="ORF">ETSY1_39785</name>
</gene>
<dbReference type="InterPro" id="IPR002347">
    <property type="entry name" value="SDR_fam"/>
</dbReference>
<name>W4L6L9_ENTF1</name>
<dbReference type="Pfam" id="PF13561">
    <property type="entry name" value="adh_short_C2"/>
    <property type="match status" value="1"/>
</dbReference>
<dbReference type="SUPFAM" id="SSF51735">
    <property type="entry name" value="NAD(P)-binding Rossmann-fold domains"/>
    <property type="match status" value="1"/>
</dbReference>
<dbReference type="HOGENOM" id="CLU_219668_0_0_7"/>
<dbReference type="InterPro" id="IPR036291">
    <property type="entry name" value="NAD(P)-bd_dom_sf"/>
</dbReference>
<protein>
    <recommendedName>
        <fullName evidence="3">Short-chain dehydrogenase</fullName>
    </recommendedName>
</protein>
<proteinExistence type="predicted"/>
<reference evidence="1 2" key="1">
    <citation type="journal article" date="2014" name="Nature">
        <title>An environmental bacterial taxon with a large and distinct metabolic repertoire.</title>
        <authorList>
            <person name="Wilson M.C."/>
            <person name="Mori T."/>
            <person name="Ruckert C."/>
            <person name="Uria A.R."/>
            <person name="Helf M.J."/>
            <person name="Takada K."/>
            <person name="Gernert C."/>
            <person name="Steffens U.A."/>
            <person name="Heycke N."/>
            <person name="Schmitt S."/>
            <person name="Rinke C."/>
            <person name="Helfrich E.J."/>
            <person name="Brachmann A.O."/>
            <person name="Gurgui C."/>
            <person name="Wakimoto T."/>
            <person name="Kracht M."/>
            <person name="Crusemann M."/>
            <person name="Hentschel U."/>
            <person name="Abe I."/>
            <person name="Matsunaga S."/>
            <person name="Kalinowski J."/>
            <person name="Takeyama H."/>
            <person name="Piel J."/>
        </authorList>
    </citation>
    <scope>NUCLEOTIDE SEQUENCE [LARGE SCALE GENOMIC DNA]</scope>
    <source>
        <strain evidence="2">TSY1</strain>
    </source>
</reference>
<dbReference type="Gene3D" id="3.40.50.720">
    <property type="entry name" value="NAD(P)-binding Rossmann-like Domain"/>
    <property type="match status" value="1"/>
</dbReference>
<organism evidence="1 2">
    <name type="scientific">Entotheonella factor</name>
    <dbReference type="NCBI Taxonomy" id="1429438"/>
    <lineage>
        <taxon>Bacteria</taxon>
        <taxon>Pseudomonadati</taxon>
        <taxon>Nitrospinota/Tectimicrobiota group</taxon>
        <taxon>Candidatus Tectimicrobiota</taxon>
        <taxon>Candidatus Entotheonellia</taxon>
        <taxon>Candidatus Entotheonellales</taxon>
        <taxon>Candidatus Entotheonellaceae</taxon>
        <taxon>Candidatus Entotheonella</taxon>
    </lineage>
</organism>
<dbReference type="EMBL" id="AZHW01001262">
    <property type="protein sequence ID" value="ETW93300.1"/>
    <property type="molecule type" value="Genomic_DNA"/>
</dbReference>
<accession>W4L6L9</accession>
<dbReference type="Proteomes" id="UP000019141">
    <property type="component" value="Unassembled WGS sequence"/>
</dbReference>
<evidence type="ECO:0008006" key="3">
    <source>
        <dbReference type="Google" id="ProtNLM"/>
    </source>
</evidence>